<sequence>MTGPARVSAPIPARVPVVLGTEGDSNALDTAAAFADHYGARIDVLSCVQPPHDLALVASLAELPPERLLAEMEDRRREQIAALVAEKWPGRDVAIHLRSGKPFIETIRFVLSQGVDFVIKAAEPLGGIRRFLFGSTDQHLLRKCPCPVWLVSADASPTPRTVLAAVDLDEEGAAEPATLASLNRRVIDTALCIAGPVGAEVIVLHSWDMIGSNLAWAFSSTRNAEVLSERYAREVQTARRRVMDRLLEEAGARNSAGQSVTPIPRLVRGPPEQVIQDQCRQLGTDVLVMGTTARTGLSGVIIGNTAENIINSLDCPVVAVKPEGFVSPISID</sequence>
<proteinExistence type="inferred from homology"/>
<gene>
    <name evidence="6" type="ORF">SAMN02745193_01314</name>
</gene>
<comment type="subcellular location">
    <subcellularLocation>
        <location evidence="1">Cytoplasm</location>
    </subcellularLocation>
</comment>
<evidence type="ECO:0000256" key="4">
    <source>
        <dbReference type="ARBA" id="ARBA00037131"/>
    </source>
</evidence>
<evidence type="ECO:0000313" key="6">
    <source>
        <dbReference type="EMBL" id="SHN55329.1"/>
    </source>
</evidence>
<dbReference type="PRINTS" id="PR01438">
    <property type="entry name" value="UNVRSLSTRESS"/>
</dbReference>
<keyword evidence="3" id="KW-0963">Cytoplasm</keyword>
<dbReference type="Pfam" id="PF00582">
    <property type="entry name" value="Usp"/>
    <property type="match status" value="2"/>
</dbReference>
<dbReference type="OrthoDB" id="5564966at2"/>
<comment type="function">
    <text evidence="4">Required for resistance to DNA-damaging agents.</text>
</comment>
<evidence type="ECO:0000256" key="1">
    <source>
        <dbReference type="ARBA" id="ARBA00004496"/>
    </source>
</evidence>
<dbReference type="GO" id="GO:0005737">
    <property type="term" value="C:cytoplasm"/>
    <property type="evidence" value="ECO:0007669"/>
    <property type="project" value="UniProtKB-SubCell"/>
</dbReference>
<dbReference type="AlphaFoldDB" id="A0A1M7S9I5"/>
<comment type="similarity">
    <text evidence="2">Belongs to the universal stress protein A family.</text>
</comment>
<dbReference type="InterPro" id="IPR006016">
    <property type="entry name" value="UspA"/>
</dbReference>
<dbReference type="EMBL" id="FRDF01000006">
    <property type="protein sequence ID" value="SHN55329.1"/>
    <property type="molecule type" value="Genomic_DNA"/>
</dbReference>
<dbReference type="PANTHER" id="PTHR47892:SF1">
    <property type="entry name" value="UNIVERSAL STRESS PROTEIN E"/>
    <property type="match status" value="1"/>
</dbReference>
<accession>A0A1M7S9I5</accession>
<dbReference type="SUPFAM" id="SSF52402">
    <property type="entry name" value="Adenine nucleotide alpha hydrolases-like"/>
    <property type="match status" value="2"/>
</dbReference>
<dbReference type="InterPro" id="IPR006015">
    <property type="entry name" value="Universal_stress_UspA"/>
</dbReference>
<dbReference type="Gene3D" id="3.40.50.12370">
    <property type="match status" value="1"/>
</dbReference>
<evidence type="ECO:0000313" key="7">
    <source>
        <dbReference type="Proteomes" id="UP000184391"/>
    </source>
</evidence>
<protein>
    <submittedName>
        <fullName evidence="6">Nucleotide-binding universal stress protein, UspA family</fullName>
    </submittedName>
</protein>
<evidence type="ECO:0000256" key="2">
    <source>
        <dbReference type="ARBA" id="ARBA00008791"/>
    </source>
</evidence>
<dbReference type="CDD" id="cd00293">
    <property type="entry name" value="USP-like"/>
    <property type="match status" value="1"/>
</dbReference>
<feature type="domain" description="UspA" evidence="5">
    <location>
        <begin position="19"/>
        <end position="151"/>
    </location>
</feature>
<dbReference type="Proteomes" id="UP000184391">
    <property type="component" value="Unassembled WGS sequence"/>
</dbReference>
<keyword evidence="7" id="KW-1185">Reference proteome</keyword>
<organism evidence="6 7">
    <name type="scientific">Erythrobacter sanguineus</name>
    <dbReference type="NCBI Taxonomy" id="198312"/>
    <lineage>
        <taxon>Bacteria</taxon>
        <taxon>Pseudomonadati</taxon>
        <taxon>Pseudomonadota</taxon>
        <taxon>Alphaproteobacteria</taxon>
        <taxon>Sphingomonadales</taxon>
        <taxon>Erythrobacteraceae</taxon>
        <taxon>Erythrobacter/Porphyrobacter group</taxon>
        <taxon>Erythrobacter</taxon>
    </lineage>
</organism>
<reference evidence="7" key="1">
    <citation type="submission" date="2016-12" db="EMBL/GenBank/DDBJ databases">
        <authorList>
            <person name="Varghese N."/>
            <person name="Submissions S."/>
        </authorList>
    </citation>
    <scope>NUCLEOTIDE SEQUENCE [LARGE SCALE GENOMIC DNA]</scope>
    <source>
        <strain evidence="7">DSM 11032</strain>
    </source>
</reference>
<feature type="domain" description="UspA" evidence="5">
    <location>
        <begin position="184"/>
        <end position="321"/>
    </location>
</feature>
<dbReference type="STRING" id="198312.SAMN02745193_01314"/>
<name>A0A1M7S9I5_9SPHN</name>
<evidence type="ECO:0000259" key="5">
    <source>
        <dbReference type="Pfam" id="PF00582"/>
    </source>
</evidence>
<dbReference type="PANTHER" id="PTHR47892">
    <property type="entry name" value="UNIVERSAL STRESS PROTEIN E"/>
    <property type="match status" value="1"/>
</dbReference>
<evidence type="ECO:0000256" key="3">
    <source>
        <dbReference type="ARBA" id="ARBA00022490"/>
    </source>
</evidence>
<dbReference type="RefSeq" id="WP_072673857.1">
    <property type="nucleotide sequence ID" value="NZ_FRDF01000006.1"/>
</dbReference>